<feature type="compositionally biased region" description="Low complexity" evidence="1">
    <location>
        <begin position="257"/>
        <end position="270"/>
    </location>
</feature>
<feature type="compositionally biased region" description="Polar residues" evidence="1">
    <location>
        <begin position="238"/>
        <end position="248"/>
    </location>
</feature>
<evidence type="ECO:0000313" key="2">
    <source>
        <dbReference type="EMBL" id="RKO84976.1"/>
    </source>
</evidence>
<protein>
    <submittedName>
        <fullName evidence="2">Uncharacterized protein</fullName>
    </submittedName>
</protein>
<feature type="compositionally biased region" description="Low complexity" evidence="1">
    <location>
        <begin position="344"/>
        <end position="360"/>
    </location>
</feature>
<feature type="compositionally biased region" description="Basic residues" evidence="1">
    <location>
        <begin position="373"/>
        <end position="384"/>
    </location>
</feature>
<dbReference type="AlphaFoldDB" id="A0A4P9W477"/>
<proteinExistence type="predicted"/>
<accession>A0A4P9W477</accession>
<reference evidence="3" key="1">
    <citation type="journal article" date="2018" name="Nat. Microbiol.">
        <title>Leveraging single-cell genomics to expand the fungal tree of life.</title>
        <authorList>
            <person name="Ahrendt S.R."/>
            <person name="Quandt C.A."/>
            <person name="Ciobanu D."/>
            <person name="Clum A."/>
            <person name="Salamov A."/>
            <person name="Andreopoulos B."/>
            <person name="Cheng J.F."/>
            <person name="Woyke T."/>
            <person name="Pelin A."/>
            <person name="Henrissat B."/>
            <person name="Reynolds N.K."/>
            <person name="Benny G.L."/>
            <person name="Smith M.E."/>
            <person name="James T.Y."/>
            <person name="Grigoriev I.V."/>
        </authorList>
    </citation>
    <scope>NUCLEOTIDE SEQUENCE [LARGE SCALE GENOMIC DNA]</scope>
</reference>
<feature type="region of interest" description="Disordered" evidence="1">
    <location>
        <begin position="215"/>
        <end position="270"/>
    </location>
</feature>
<name>A0A4P9W477_9FUNG</name>
<evidence type="ECO:0000313" key="3">
    <source>
        <dbReference type="Proteomes" id="UP000269721"/>
    </source>
</evidence>
<evidence type="ECO:0000256" key="1">
    <source>
        <dbReference type="SAM" id="MobiDB-lite"/>
    </source>
</evidence>
<gene>
    <name evidence="2" type="ORF">BDK51DRAFT_40772</name>
</gene>
<dbReference type="EMBL" id="KZ999535">
    <property type="protein sequence ID" value="RKO84976.1"/>
    <property type="molecule type" value="Genomic_DNA"/>
</dbReference>
<organism evidence="2 3">
    <name type="scientific">Blyttiomyces helicus</name>
    <dbReference type="NCBI Taxonomy" id="388810"/>
    <lineage>
        <taxon>Eukaryota</taxon>
        <taxon>Fungi</taxon>
        <taxon>Fungi incertae sedis</taxon>
        <taxon>Chytridiomycota</taxon>
        <taxon>Chytridiomycota incertae sedis</taxon>
        <taxon>Chytridiomycetes</taxon>
        <taxon>Chytridiomycetes incertae sedis</taxon>
        <taxon>Blyttiomyces</taxon>
    </lineage>
</organism>
<keyword evidence="3" id="KW-1185">Reference proteome</keyword>
<feature type="compositionally biased region" description="Low complexity" evidence="1">
    <location>
        <begin position="314"/>
        <end position="334"/>
    </location>
</feature>
<sequence>MITSTPQLDDRQPQPPTSRILRVPRCDPDPARSPRQRGPRTSSLPLVHLPCVVIPTLQVTPPTLPRTNEELTCCEGEWNGCLCGDHAESEWGGVDEGEGWVAVGHDALVDARDGMMTLTIAEVEEQGVDAAKGVTPTAPEADTSPRDEDASLDVFVTWGRDTEPAFEVLDLTVDLPAPTQRIDSLGDALYLSASSIPVKNADSATRPPVRVRLMTPRTDSLADGPTPISTDPPLSISIPANRSPSVTYSPAAIDVGSNSDESSSSTVLSPVERAPAATHLPTPPPELPALNVFVACGRGADLPAPVPLPRPRTDSLSDGSSASSTAPSLSISIPVNHAPSLNHSPDAIDSPPASIPAPKEACPPHPPASRPSSRAHPRRIRRPAARAESLWEDNAAEGASW</sequence>
<feature type="region of interest" description="Disordered" evidence="1">
    <location>
        <begin position="304"/>
        <end position="401"/>
    </location>
</feature>
<dbReference type="Proteomes" id="UP000269721">
    <property type="component" value="Unassembled WGS sequence"/>
</dbReference>
<feature type="region of interest" description="Disordered" evidence="1">
    <location>
        <begin position="1"/>
        <end position="43"/>
    </location>
</feature>